<dbReference type="PANTHER" id="PTHR43767:SF1">
    <property type="entry name" value="NONRIBOSOMAL PEPTIDE SYNTHASE PES1 (EUROFUNG)-RELATED"/>
    <property type="match status" value="1"/>
</dbReference>
<evidence type="ECO:0000313" key="4">
    <source>
        <dbReference type="Proteomes" id="UP001601992"/>
    </source>
</evidence>
<accession>A0ABW6SE81</accession>
<dbReference type="RefSeq" id="WP_040830733.1">
    <property type="nucleotide sequence ID" value="NZ_JBIAQY010000028.1"/>
</dbReference>
<keyword evidence="4" id="KW-1185">Reference proteome</keyword>
<dbReference type="PANTHER" id="PTHR43767">
    <property type="entry name" value="LONG-CHAIN-FATTY-ACID--COA LIGASE"/>
    <property type="match status" value="1"/>
</dbReference>
<organism evidence="3 4">
    <name type="scientific">Nocardia jiangxiensis</name>
    <dbReference type="NCBI Taxonomy" id="282685"/>
    <lineage>
        <taxon>Bacteria</taxon>
        <taxon>Bacillati</taxon>
        <taxon>Actinomycetota</taxon>
        <taxon>Actinomycetes</taxon>
        <taxon>Mycobacteriales</taxon>
        <taxon>Nocardiaceae</taxon>
        <taxon>Nocardia</taxon>
    </lineage>
</organism>
<dbReference type="Gene3D" id="3.40.50.12780">
    <property type="entry name" value="N-terminal domain of ligase-like"/>
    <property type="match status" value="1"/>
</dbReference>
<feature type="domain" description="AMP-binding enzyme C-terminal" evidence="2">
    <location>
        <begin position="417"/>
        <end position="492"/>
    </location>
</feature>
<dbReference type="InterPro" id="IPR050237">
    <property type="entry name" value="ATP-dep_AMP-bd_enzyme"/>
</dbReference>
<dbReference type="PROSITE" id="PS00455">
    <property type="entry name" value="AMP_BINDING"/>
    <property type="match status" value="1"/>
</dbReference>
<dbReference type="EMBL" id="JBIAQY010000028">
    <property type="protein sequence ID" value="MFF3574575.1"/>
    <property type="molecule type" value="Genomic_DNA"/>
</dbReference>
<comment type="caution">
    <text evidence="3">The sequence shown here is derived from an EMBL/GenBank/DDBJ whole genome shotgun (WGS) entry which is preliminary data.</text>
</comment>
<reference evidence="3 4" key="1">
    <citation type="submission" date="2024-10" db="EMBL/GenBank/DDBJ databases">
        <title>The Natural Products Discovery Center: Release of the First 8490 Sequenced Strains for Exploring Actinobacteria Biosynthetic Diversity.</title>
        <authorList>
            <person name="Kalkreuter E."/>
            <person name="Kautsar S.A."/>
            <person name="Yang D."/>
            <person name="Bader C.D."/>
            <person name="Teijaro C.N."/>
            <person name="Fluegel L."/>
            <person name="Davis C.M."/>
            <person name="Simpson J.R."/>
            <person name="Lauterbach L."/>
            <person name="Steele A.D."/>
            <person name="Gui C."/>
            <person name="Meng S."/>
            <person name="Li G."/>
            <person name="Viehrig K."/>
            <person name="Ye F."/>
            <person name="Su P."/>
            <person name="Kiefer A.F."/>
            <person name="Nichols A."/>
            <person name="Cepeda A.J."/>
            <person name="Yan W."/>
            <person name="Fan B."/>
            <person name="Jiang Y."/>
            <person name="Adhikari A."/>
            <person name="Zheng C.-J."/>
            <person name="Schuster L."/>
            <person name="Cowan T.M."/>
            <person name="Smanski M.J."/>
            <person name="Chevrette M.G."/>
            <person name="De Carvalho L.P.S."/>
            <person name="Shen B."/>
        </authorList>
    </citation>
    <scope>NUCLEOTIDE SEQUENCE [LARGE SCALE GENOMIC DNA]</scope>
    <source>
        <strain evidence="3 4">NPDC002593</strain>
    </source>
</reference>
<dbReference type="Pfam" id="PF13193">
    <property type="entry name" value="AMP-binding_C"/>
    <property type="match status" value="1"/>
</dbReference>
<dbReference type="InterPro" id="IPR020845">
    <property type="entry name" value="AMP-binding_CS"/>
</dbReference>
<gene>
    <name evidence="3" type="ORF">ACFYXQ_43185</name>
</gene>
<dbReference type="InterPro" id="IPR042099">
    <property type="entry name" value="ANL_N_sf"/>
</dbReference>
<dbReference type="InterPro" id="IPR045851">
    <property type="entry name" value="AMP-bd_C_sf"/>
</dbReference>
<dbReference type="Proteomes" id="UP001601992">
    <property type="component" value="Unassembled WGS sequence"/>
</dbReference>
<dbReference type="Gene3D" id="3.30.300.30">
    <property type="match status" value="1"/>
</dbReference>
<evidence type="ECO:0000313" key="3">
    <source>
        <dbReference type="EMBL" id="MFF3574575.1"/>
    </source>
</evidence>
<evidence type="ECO:0000259" key="1">
    <source>
        <dbReference type="Pfam" id="PF00501"/>
    </source>
</evidence>
<evidence type="ECO:0000259" key="2">
    <source>
        <dbReference type="Pfam" id="PF13193"/>
    </source>
</evidence>
<protein>
    <submittedName>
        <fullName evidence="3">Class I adenylate-forming enzyme family protein</fullName>
    </submittedName>
</protein>
<dbReference type="InterPro" id="IPR000873">
    <property type="entry name" value="AMP-dep_synth/lig_dom"/>
</dbReference>
<proteinExistence type="predicted"/>
<name>A0ABW6SE81_9NOCA</name>
<dbReference type="SUPFAM" id="SSF56801">
    <property type="entry name" value="Acetyl-CoA synthetase-like"/>
    <property type="match status" value="1"/>
</dbReference>
<feature type="domain" description="AMP-dependent synthetase/ligase" evidence="1">
    <location>
        <begin position="8"/>
        <end position="366"/>
    </location>
</feature>
<dbReference type="InterPro" id="IPR025110">
    <property type="entry name" value="AMP-bd_C"/>
</dbReference>
<sequence length="509" mass="54954">MNFLNVIERVARRRGDALALRCGDTELDYRALVDIAAAFAGHLVRNGLRPGDRVGFFMHNEPEYLPALLGVWKAGGVAVPLNYMYTASALAHAVQDSGSSWLVTLGSDAERLLEGMDSVAADHVVTVGPDGGAVGVPFGDVIVGDWLGETIPRLDADDAMLMYTSGSTGVPKGVRLTHRNVAAECEAVLDLWNLGPGDHGLVATPLFHVGGLCWATLPLFVAGGSVTLRRWNVARWLDDAEELRPTVATLVPTMMIDIVNHLGVNHRGLDSLRICGIGGSALPEARLHEFTEAVGITPVNAYGQTEQSGLAITQRLDRPRQDGSMGRPLEQIVEWRIIDAMTLAPVAPGDVGELQVRGDAVAAGYWRLPEVEKDRFIDGWFRTGDLVRQGVGGDLYYVERMDDMIISGGENVYPQMVEGHLQECPLIAEVAVIGTPHERFTQQVTAIVVPSRPDVTVADIGDFCSGHADLQGLHRPRRIEIVSEIPRTGSNKVDRPALKARFGAPIPAS</sequence>
<dbReference type="Pfam" id="PF00501">
    <property type="entry name" value="AMP-binding"/>
    <property type="match status" value="1"/>
</dbReference>